<feature type="domain" description="Acyl-CoA dehydrogenase/oxidase N-terminal" evidence="3">
    <location>
        <begin position="40"/>
        <end position="122"/>
    </location>
</feature>
<dbReference type="InterPro" id="IPR013786">
    <property type="entry name" value="AcylCoA_DH/ox_N"/>
</dbReference>
<evidence type="ECO:0000259" key="4">
    <source>
        <dbReference type="Pfam" id="PF08028"/>
    </source>
</evidence>
<evidence type="ECO:0000259" key="3">
    <source>
        <dbReference type="Pfam" id="PF02771"/>
    </source>
</evidence>
<reference evidence="5 6" key="1">
    <citation type="journal article" date="2019" name="Nat. Commun.">
        <title>The antimicrobial potential of Streptomyces from insect microbiomes.</title>
        <authorList>
            <person name="Chevrette M.G."/>
            <person name="Carlson C.M."/>
            <person name="Ortega H.E."/>
            <person name="Thomas C."/>
            <person name="Ananiev G.E."/>
            <person name="Barns K.J."/>
            <person name="Book A.J."/>
            <person name="Cagnazzo J."/>
            <person name="Carlos C."/>
            <person name="Flanigan W."/>
            <person name="Grubbs K.J."/>
            <person name="Horn H.A."/>
            <person name="Hoffmann F.M."/>
            <person name="Klassen J.L."/>
            <person name="Knack J.J."/>
            <person name="Lewin G.R."/>
            <person name="McDonald B.R."/>
            <person name="Muller L."/>
            <person name="Melo W.G.P."/>
            <person name="Pinto-Tomas A.A."/>
            <person name="Schmitz A."/>
            <person name="Wendt-Pienkowski E."/>
            <person name="Wildman S."/>
            <person name="Zhao M."/>
            <person name="Zhang F."/>
            <person name="Bugni T.S."/>
            <person name="Andes D.R."/>
            <person name="Pupo M.T."/>
            <person name="Currie C.R."/>
        </authorList>
    </citation>
    <scope>NUCLEOTIDE SEQUENCE [LARGE SCALE GENOMIC DNA]</scope>
    <source>
        <strain evidence="5 6">SID5840</strain>
    </source>
</reference>
<dbReference type="InterPro" id="IPR023922">
    <property type="entry name" value="S04_starv_induced_SfnB"/>
</dbReference>
<dbReference type="InterPro" id="IPR046373">
    <property type="entry name" value="Acyl-CoA_Oxase/DH_mid-dom_sf"/>
</dbReference>
<dbReference type="NCBIfam" id="TIGR04022">
    <property type="entry name" value="sulfur_SfnB"/>
    <property type="match status" value="1"/>
</dbReference>
<evidence type="ECO:0000313" key="6">
    <source>
        <dbReference type="Proteomes" id="UP000467124"/>
    </source>
</evidence>
<sequence>MSETLPGPAPAPTTDTVPPRTIASIGEVLDVARSLLPSLSEGAAERDRDRVLPHGPVREISRSGLLGITVPRELGGLEAPASVVAEVLRLFGTVDLSLAQILQPHFSFLNALRLRGGRPARERVYGDVLAGSLVSNAQAERSGRTAHTHTTRIEPDGDHHIVDGTKYYATGSLFADWLAVVAPAPTPEGPRPHIAFVRADDPRVRIEDDWAGMGQRTTASGTVHLSGVRVAPEFVLEQYRTFEGPTTYGAHAQLLHTAIDVGAARGALEEAAEFVRTKSRPWFESGVDHATEDPLLVHRFGELEVLVRSAEALLETAAARVDVADTTPVDEDPRAAETTTTEASIAVAAAKVVGGRAAVDVSSALFEVAGTRATADAAGLHRHWRDTRTHTVHDPVRWKVQHIGEYSLNRRRPPRHGQI</sequence>
<dbReference type="GO" id="GO:0008470">
    <property type="term" value="F:3-methylbutanoyl-CoA dehydrogenase activity"/>
    <property type="evidence" value="ECO:0007669"/>
    <property type="project" value="TreeGrafter"/>
</dbReference>
<dbReference type="InterPro" id="IPR036250">
    <property type="entry name" value="AcylCo_DH-like_C"/>
</dbReference>
<proteinExistence type="predicted"/>
<dbReference type="SUPFAM" id="SSF56645">
    <property type="entry name" value="Acyl-CoA dehydrogenase NM domain-like"/>
    <property type="match status" value="1"/>
</dbReference>
<accession>A0A7K2IXS0</accession>
<dbReference type="Pfam" id="PF02771">
    <property type="entry name" value="Acyl-CoA_dh_N"/>
    <property type="match status" value="1"/>
</dbReference>
<dbReference type="SUPFAM" id="SSF47203">
    <property type="entry name" value="Acyl-CoA dehydrogenase C-terminal domain-like"/>
    <property type="match status" value="1"/>
</dbReference>
<dbReference type="GO" id="GO:0050660">
    <property type="term" value="F:flavin adenine dinucleotide binding"/>
    <property type="evidence" value="ECO:0007669"/>
    <property type="project" value="InterPro"/>
</dbReference>
<feature type="region of interest" description="Disordered" evidence="2">
    <location>
        <begin position="1"/>
        <end position="20"/>
    </location>
</feature>
<dbReference type="PANTHER" id="PTHR43884">
    <property type="entry name" value="ACYL-COA DEHYDROGENASE"/>
    <property type="match status" value="1"/>
</dbReference>
<evidence type="ECO:0000313" key="5">
    <source>
        <dbReference type="EMBL" id="MYR34614.1"/>
    </source>
</evidence>
<dbReference type="PANTHER" id="PTHR43884:SF12">
    <property type="entry name" value="ISOVALERYL-COA DEHYDROGENASE, MITOCHONDRIAL-RELATED"/>
    <property type="match status" value="1"/>
</dbReference>
<dbReference type="PIRSF" id="PIRSF016578">
    <property type="entry name" value="HsaA"/>
    <property type="match status" value="1"/>
</dbReference>
<evidence type="ECO:0000256" key="1">
    <source>
        <dbReference type="ARBA" id="ARBA00023002"/>
    </source>
</evidence>
<evidence type="ECO:0000256" key="2">
    <source>
        <dbReference type="SAM" id="MobiDB-lite"/>
    </source>
</evidence>
<dbReference type="InterPro" id="IPR013107">
    <property type="entry name" value="Acyl-CoA_DH_C"/>
</dbReference>
<gene>
    <name evidence="5" type="ORF">GTW20_20775</name>
</gene>
<dbReference type="RefSeq" id="WP_161111612.1">
    <property type="nucleotide sequence ID" value="NZ_WWHY01000001.1"/>
</dbReference>
<dbReference type="EC" id="1.-.-.-" evidence="5"/>
<dbReference type="AlphaFoldDB" id="A0A7K2IXS0"/>
<protein>
    <submittedName>
        <fullName evidence="5">SfnB family sulfur acquisition oxidoreductase</fullName>
        <ecNumber evidence="5">1.-.-.-</ecNumber>
    </submittedName>
</protein>
<dbReference type="InterPro" id="IPR009100">
    <property type="entry name" value="AcylCoA_DH/oxidase_NM_dom_sf"/>
</dbReference>
<name>A0A7K2IXS0_9ACTN</name>
<dbReference type="Proteomes" id="UP000467124">
    <property type="component" value="Unassembled WGS sequence"/>
</dbReference>
<dbReference type="Gene3D" id="1.10.540.10">
    <property type="entry name" value="Acyl-CoA dehydrogenase/oxidase, N-terminal domain"/>
    <property type="match status" value="1"/>
</dbReference>
<feature type="domain" description="Acyl-CoA dehydrogenase C-terminal" evidence="4">
    <location>
        <begin position="255"/>
        <end position="394"/>
    </location>
</feature>
<comment type="caution">
    <text evidence="5">The sequence shown here is derived from an EMBL/GenBank/DDBJ whole genome shotgun (WGS) entry which is preliminary data.</text>
</comment>
<dbReference type="GO" id="GO:0006552">
    <property type="term" value="P:L-leucine catabolic process"/>
    <property type="evidence" value="ECO:0007669"/>
    <property type="project" value="TreeGrafter"/>
</dbReference>
<dbReference type="Gene3D" id="2.40.110.10">
    <property type="entry name" value="Butyryl-CoA Dehydrogenase, subunit A, domain 2"/>
    <property type="match status" value="1"/>
</dbReference>
<keyword evidence="1 5" id="KW-0560">Oxidoreductase</keyword>
<dbReference type="EMBL" id="WWHY01000001">
    <property type="protein sequence ID" value="MYR34614.1"/>
    <property type="molecule type" value="Genomic_DNA"/>
</dbReference>
<dbReference type="InterPro" id="IPR037069">
    <property type="entry name" value="AcylCoA_DH/ox_N_sf"/>
</dbReference>
<dbReference type="Gene3D" id="1.20.140.10">
    <property type="entry name" value="Butyryl-CoA Dehydrogenase, subunit A, domain 3"/>
    <property type="match status" value="1"/>
</dbReference>
<dbReference type="Pfam" id="PF08028">
    <property type="entry name" value="Acyl-CoA_dh_2"/>
    <property type="match status" value="1"/>
</dbReference>
<organism evidence="5 6">
    <name type="scientific">Nocardiopsis alba</name>
    <dbReference type="NCBI Taxonomy" id="53437"/>
    <lineage>
        <taxon>Bacteria</taxon>
        <taxon>Bacillati</taxon>
        <taxon>Actinomycetota</taxon>
        <taxon>Actinomycetes</taxon>
        <taxon>Streptosporangiales</taxon>
        <taxon>Nocardiopsidaceae</taxon>
        <taxon>Nocardiopsis</taxon>
    </lineage>
</organism>